<dbReference type="Proteomes" id="UP001066276">
    <property type="component" value="Chromosome 11"/>
</dbReference>
<gene>
    <name evidence="2" type="ORF">NDU88_004775</name>
</gene>
<name>A0AAV7LKX2_PLEWA</name>
<proteinExistence type="predicted"/>
<dbReference type="AlphaFoldDB" id="A0AAV7LKX2"/>
<feature type="region of interest" description="Disordered" evidence="1">
    <location>
        <begin position="1"/>
        <end position="85"/>
    </location>
</feature>
<protein>
    <submittedName>
        <fullName evidence="2">Uncharacterized protein</fullName>
    </submittedName>
</protein>
<evidence type="ECO:0000313" key="2">
    <source>
        <dbReference type="EMBL" id="KAJ1091658.1"/>
    </source>
</evidence>
<organism evidence="2 3">
    <name type="scientific">Pleurodeles waltl</name>
    <name type="common">Iberian ribbed newt</name>
    <dbReference type="NCBI Taxonomy" id="8319"/>
    <lineage>
        <taxon>Eukaryota</taxon>
        <taxon>Metazoa</taxon>
        <taxon>Chordata</taxon>
        <taxon>Craniata</taxon>
        <taxon>Vertebrata</taxon>
        <taxon>Euteleostomi</taxon>
        <taxon>Amphibia</taxon>
        <taxon>Batrachia</taxon>
        <taxon>Caudata</taxon>
        <taxon>Salamandroidea</taxon>
        <taxon>Salamandridae</taxon>
        <taxon>Pleurodelinae</taxon>
        <taxon>Pleurodeles</taxon>
    </lineage>
</organism>
<comment type="caution">
    <text evidence="2">The sequence shown here is derived from an EMBL/GenBank/DDBJ whole genome shotgun (WGS) entry which is preliminary data.</text>
</comment>
<sequence length="85" mass="8766">MSGGARQAGSELPGGHLTRPASLPDSLVTSVRPSAAAPSWAPTCSFKLHSERRKARGQIPPPMAAVKKSGNQGSARDAYCPGVKL</sequence>
<evidence type="ECO:0000313" key="3">
    <source>
        <dbReference type="Proteomes" id="UP001066276"/>
    </source>
</evidence>
<evidence type="ECO:0000256" key="1">
    <source>
        <dbReference type="SAM" id="MobiDB-lite"/>
    </source>
</evidence>
<keyword evidence="3" id="KW-1185">Reference proteome</keyword>
<reference evidence="2" key="1">
    <citation type="journal article" date="2022" name="bioRxiv">
        <title>Sequencing and chromosome-scale assembly of the giantPleurodeles waltlgenome.</title>
        <authorList>
            <person name="Brown T."/>
            <person name="Elewa A."/>
            <person name="Iarovenko S."/>
            <person name="Subramanian E."/>
            <person name="Araus A.J."/>
            <person name="Petzold A."/>
            <person name="Susuki M."/>
            <person name="Suzuki K.-i.T."/>
            <person name="Hayashi T."/>
            <person name="Toyoda A."/>
            <person name="Oliveira C."/>
            <person name="Osipova E."/>
            <person name="Leigh N.D."/>
            <person name="Simon A."/>
            <person name="Yun M.H."/>
        </authorList>
    </citation>
    <scope>NUCLEOTIDE SEQUENCE</scope>
    <source>
        <strain evidence="2">20211129_DDA</strain>
        <tissue evidence="2">Liver</tissue>
    </source>
</reference>
<dbReference type="EMBL" id="JANPWB010000015">
    <property type="protein sequence ID" value="KAJ1091658.1"/>
    <property type="molecule type" value="Genomic_DNA"/>
</dbReference>
<accession>A0AAV7LKX2</accession>